<dbReference type="Pfam" id="PF12621">
    <property type="entry name" value="PHM7_ext"/>
    <property type="match status" value="1"/>
</dbReference>
<comment type="similarity">
    <text evidence="2">Belongs to the CSC1 (TC 1.A.17) family.</text>
</comment>
<feature type="transmembrane region" description="Helical" evidence="8">
    <location>
        <begin position="606"/>
        <end position="629"/>
    </location>
</feature>
<feature type="transmembrane region" description="Helical" evidence="8">
    <location>
        <begin position="582"/>
        <end position="600"/>
    </location>
</feature>
<dbReference type="InterPro" id="IPR045122">
    <property type="entry name" value="Csc1-like"/>
</dbReference>
<feature type="transmembrane region" description="Helical" evidence="8">
    <location>
        <begin position="143"/>
        <end position="162"/>
    </location>
</feature>
<evidence type="ECO:0000256" key="4">
    <source>
        <dbReference type="ARBA" id="ARBA00022692"/>
    </source>
</evidence>
<evidence type="ECO:0000256" key="8">
    <source>
        <dbReference type="SAM" id="Phobius"/>
    </source>
</evidence>
<proteinExistence type="inferred from homology"/>
<evidence type="ECO:0000259" key="9">
    <source>
        <dbReference type="Pfam" id="PF02714"/>
    </source>
</evidence>
<reference evidence="13" key="1">
    <citation type="submission" date="2022-10" db="EMBL/GenBank/DDBJ databases">
        <authorList>
            <person name="Byrne P K."/>
        </authorList>
    </citation>
    <scope>NUCLEOTIDE SEQUENCE</scope>
    <source>
        <strain evidence="13">IFO1815</strain>
    </source>
</reference>
<feature type="compositionally biased region" description="Polar residues" evidence="7">
    <location>
        <begin position="760"/>
        <end position="788"/>
    </location>
</feature>
<dbReference type="InterPro" id="IPR003864">
    <property type="entry name" value="CSC1/OSCA1-like_7TM"/>
</dbReference>
<feature type="transmembrane region" description="Helical" evidence="8">
    <location>
        <begin position="434"/>
        <end position="459"/>
    </location>
</feature>
<feature type="transmembrane region" description="Helical" evidence="8">
    <location>
        <begin position="641"/>
        <end position="663"/>
    </location>
</feature>
<evidence type="ECO:0000313" key="13">
    <source>
        <dbReference type="EMBL" id="CAI4036239.1"/>
    </source>
</evidence>
<evidence type="ECO:0000256" key="5">
    <source>
        <dbReference type="ARBA" id="ARBA00022989"/>
    </source>
</evidence>
<evidence type="ECO:0008006" key="15">
    <source>
        <dbReference type="Google" id="ProtNLM"/>
    </source>
</evidence>
<feature type="domain" description="CSC1/OSCA1-like 7TM region" evidence="9">
    <location>
        <begin position="387"/>
        <end position="660"/>
    </location>
</feature>
<feature type="transmembrane region" description="Helical" evidence="8">
    <location>
        <begin position="480"/>
        <end position="500"/>
    </location>
</feature>
<dbReference type="PANTHER" id="PTHR13018">
    <property type="entry name" value="PROBABLE MEMBRANE PROTEIN DUF221-RELATED"/>
    <property type="match status" value="1"/>
</dbReference>
<feature type="compositionally biased region" description="Basic and acidic residues" evidence="7">
    <location>
        <begin position="845"/>
        <end position="856"/>
    </location>
</feature>
<evidence type="ECO:0000256" key="7">
    <source>
        <dbReference type="SAM" id="MobiDB-lite"/>
    </source>
</evidence>
<evidence type="ECO:0000256" key="2">
    <source>
        <dbReference type="ARBA" id="ARBA00007779"/>
    </source>
</evidence>
<evidence type="ECO:0000259" key="12">
    <source>
        <dbReference type="Pfam" id="PF14703"/>
    </source>
</evidence>
<dbReference type="GO" id="GO:0005886">
    <property type="term" value="C:plasma membrane"/>
    <property type="evidence" value="ECO:0007669"/>
    <property type="project" value="TreeGrafter"/>
</dbReference>
<comment type="subcellular location">
    <subcellularLocation>
        <location evidence="1">Membrane</location>
        <topology evidence="1">Multi-pass membrane protein</topology>
    </subcellularLocation>
</comment>
<dbReference type="Pfam" id="PF14703">
    <property type="entry name" value="PHM7_cyt"/>
    <property type="match status" value="1"/>
</dbReference>
<feature type="transmembrane region" description="Helical" evidence="8">
    <location>
        <begin position="93"/>
        <end position="116"/>
    </location>
</feature>
<evidence type="ECO:0000313" key="14">
    <source>
        <dbReference type="Proteomes" id="UP001161438"/>
    </source>
</evidence>
<sequence>MADSSDKSSSTSAFVTTLIVYGLTAIVFTWLFLLLRPKNRRVYEPRSLKDVQTIPEEERTEPVPEGYFGWVGYLLSRPHSFLIQHTSVDGYFLLRYIGIVGSLSFVGCLIILPILLPVNATNGNNLAGFELLSFSNVTNKNRFYAHVFLSWIFFGLFTYIIYKELYYYVVFRHAMQTTPLYDGLLSSRTVIITELHKDIAQEGEMQMRFPKASNVVFAYDLSDLQELCKERAKNAAKYEAALNKVLNKCVKMTRNRTQEQLDKLYNNGTKPKDDLETYVPHKKRPKHRLGKLPLCLGGKKVNTLSYSSKRIGELNDEIHEKQADWANNDRQPACFIQFESQLEAQRCYQSAEAILGKKYFGKRLIGYSPEDVNWGSMRLSSKERHSRRAIANTIMVLLIIFWAIPVAVVGIISNVNFLTDKVPFLRFINNMPDFLMGVITGLLPTIALAVLMSLVPFFIIKLGKLSGCVTEQETDLYSQAWYYAFAVIQLFLVVTATSSASSTVDSIIDDPSSAMTLLANNLPKASNFYIMYFLLKGLTGPTWTMLQAVNLLLSKILGRVLDSTPRQKWNRYNMLATPRMGIVYPGIEVLVCIYICYSIIAPILLFFSTVMLTLLYVAYLYNLNYVFGFSFDLKGRNYPRALFQIFVGIYLSEVCLLGLFIMAKTWGPLVLEVFWIVVTALAHIYMKRKFMPLFDAVPLSAIRYARGESGYSYPTSDLGSQEIRDIAEEMKGKYENDNTHGILTPVTKDDLKKANLIPDNGNNSENSAPSNPFESGSERASFSGSNAEGDSIKKMNGPIIKKSSTLSSSTKDKDNNGTGNESTFVPEDEKFRKFHYSDVEALRNKRPYDDDDHSQHGPEGAVPVNADAGVIYSDPAAMLKEPQAFPPDVLETNTWSQRILQFFNPKKSYPFDDVRMRFPLVFNTSIEYDEEYLNSAYTDPCVREKDPIVWCCKDPLGVSKQQIQEARSNGLDVRDDFTRYDEKGKVIFTYNPPDYEPEAKK</sequence>
<dbReference type="Pfam" id="PF13967">
    <property type="entry name" value="RSN1_TM"/>
    <property type="match status" value="1"/>
</dbReference>
<feature type="transmembrane region" description="Helical" evidence="8">
    <location>
        <begin position="542"/>
        <end position="561"/>
    </location>
</feature>
<dbReference type="GO" id="GO:0005227">
    <property type="term" value="F:calcium-activated cation channel activity"/>
    <property type="evidence" value="ECO:0007669"/>
    <property type="project" value="InterPro"/>
</dbReference>
<organism evidence="13 14">
    <name type="scientific">Saccharomyces mikatae IFO 1815</name>
    <dbReference type="NCBI Taxonomy" id="226126"/>
    <lineage>
        <taxon>Eukaryota</taxon>
        <taxon>Fungi</taxon>
        <taxon>Dikarya</taxon>
        <taxon>Ascomycota</taxon>
        <taxon>Saccharomycotina</taxon>
        <taxon>Saccharomycetes</taxon>
        <taxon>Saccharomycetales</taxon>
        <taxon>Saccharomycetaceae</taxon>
        <taxon>Saccharomyces</taxon>
    </lineage>
</organism>
<gene>
    <name evidence="13" type="primary">SMKI15G0770</name>
    <name evidence="13" type="ORF">SMKI_15G0770</name>
</gene>
<keyword evidence="3" id="KW-0813">Transport</keyword>
<keyword evidence="4 8" id="KW-0812">Transmembrane</keyword>
<name>A0AA35NF53_SACMI</name>
<feature type="domain" description="CSC1/OSCA1-like N-terminal transmembrane" evidence="11">
    <location>
        <begin position="13"/>
        <end position="164"/>
    </location>
</feature>
<keyword evidence="6 8" id="KW-0472">Membrane</keyword>
<dbReference type="Proteomes" id="UP001161438">
    <property type="component" value="Chromosome 15"/>
</dbReference>
<evidence type="ECO:0000256" key="1">
    <source>
        <dbReference type="ARBA" id="ARBA00004141"/>
    </source>
</evidence>
<keyword evidence="14" id="KW-1185">Reference proteome</keyword>
<keyword evidence="5 8" id="KW-1133">Transmembrane helix</keyword>
<feature type="transmembrane region" description="Helical" evidence="8">
    <location>
        <begin position="389"/>
        <end position="414"/>
    </location>
</feature>
<feature type="region of interest" description="Disordered" evidence="7">
    <location>
        <begin position="753"/>
        <end position="829"/>
    </location>
</feature>
<dbReference type="PANTHER" id="PTHR13018:SF139">
    <property type="entry name" value="PHOSPHATE METABOLISM PROTEIN 7"/>
    <property type="match status" value="1"/>
</dbReference>
<protein>
    <recommendedName>
        <fullName evidence="15">Phosphate metabolism protein 7</fullName>
    </recommendedName>
</protein>
<dbReference type="Pfam" id="PF02714">
    <property type="entry name" value="RSN1_7TM"/>
    <property type="match status" value="1"/>
</dbReference>
<dbReference type="AlphaFoldDB" id="A0AA35NF53"/>
<feature type="transmembrane region" description="Helical" evidence="8">
    <location>
        <begin position="12"/>
        <end position="35"/>
    </location>
</feature>
<dbReference type="InterPro" id="IPR022257">
    <property type="entry name" value="PHM7_ext"/>
</dbReference>
<feature type="domain" description="10TM putative phosphate transporter extracellular tail" evidence="10">
    <location>
        <begin position="902"/>
        <end position="994"/>
    </location>
</feature>
<dbReference type="InterPro" id="IPR032880">
    <property type="entry name" value="CSC1/OSCA1-like_N"/>
</dbReference>
<dbReference type="InterPro" id="IPR027815">
    <property type="entry name" value="CSC1/OSCA1-like_cyt"/>
</dbReference>
<feature type="transmembrane region" description="Helical" evidence="8">
    <location>
        <begin position="669"/>
        <end position="686"/>
    </location>
</feature>
<accession>A0AA35NF53</accession>
<feature type="region of interest" description="Disordered" evidence="7">
    <location>
        <begin position="845"/>
        <end position="865"/>
    </location>
</feature>
<evidence type="ECO:0000259" key="10">
    <source>
        <dbReference type="Pfam" id="PF12621"/>
    </source>
</evidence>
<feature type="domain" description="CSC1/OSCA1-like cytosolic" evidence="12">
    <location>
        <begin position="187"/>
        <end position="374"/>
    </location>
</feature>
<dbReference type="EMBL" id="OX365771">
    <property type="protein sequence ID" value="CAI4036239.1"/>
    <property type="molecule type" value="Genomic_DNA"/>
</dbReference>
<dbReference type="RefSeq" id="XP_056079359.1">
    <property type="nucleotide sequence ID" value="XM_056225551.1"/>
</dbReference>
<evidence type="ECO:0000256" key="6">
    <source>
        <dbReference type="ARBA" id="ARBA00023136"/>
    </source>
</evidence>
<evidence type="ECO:0000256" key="3">
    <source>
        <dbReference type="ARBA" id="ARBA00022448"/>
    </source>
</evidence>
<dbReference type="GeneID" id="80921147"/>
<evidence type="ECO:0000259" key="11">
    <source>
        <dbReference type="Pfam" id="PF13967"/>
    </source>
</evidence>